<organism evidence="3 4">
    <name type="scientific">Nonomuraea fuscirosea</name>
    <dbReference type="NCBI Taxonomy" id="1291556"/>
    <lineage>
        <taxon>Bacteria</taxon>
        <taxon>Bacillati</taxon>
        <taxon>Actinomycetota</taxon>
        <taxon>Actinomycetes</taxon>
        <taxon>Streptosporangiales</taxon>
        <taxon>Streptosporangiaceae</taxon>
        <taxon>Nonomuraea</taxon>
    </lineage>
</organism>
<keyword evidence="4" id="KW-1185">Reference proteome</keyword>
<evidence type="ECO:0000313" key="4">
    <source>
        <dbReference type="Proteomes" id="UP000238312"/>
    </source>
</evidence>
<gene>
    <name evidence="3" type="ORF">B0I32_11488</name>
</gene>
<dbReference type="SUPFAM" id="SSF48208">
    <property type="entry name" value="Six-hairpin glycosidases"/>
    <property type="match status" value="1"/>
</dbReference>
<comment type="caution">
    <text evidence="3">The sequence shown here is derived from an EMBL/GenBank/DDBJ whole genome shotgun (WGS) entry which is preliminary data.</text>
</comment>
<dbReference type="GO" id="GO:0005975">
    <property type="term" value="P:carbohydrate metabolic process"/>
    <property type="evidence" value="ECO:0007669"/>
    <property type="project" value="InterPro"/>
</dbReference>
<dbReference type="Gene3D" id="1.50.10.10">
    <property type="match status" value="1"/>
</dbReference>
<dbReference type="AlphaFoldDB" id="A0A2T0MSY1"/>
<dbReference type="RefSeq" id="WP_146178360.1">
    <property type="nucleotide sequence ID" value="NZ_PVNG01000014.1"/>
</dbReference>
<evidence type="ECO:0000259" key="2">
    <source>
        <dbReference type="Pfam" id="PF22422"/>
    </source>
</evidence>
<dbReference type="OrthoDB" id="176168at2"/>
<evidence type="ECO:0008006" key="5">
    <source>
        <dbReference type="Google" id="ProtNLM"/>
    </source>
</evidence>
<accession>A0A2T0MSY1</accession>
<dbReference type="InterPro" id="IPR054491">
    <property type="entry name" value="MGH1-like_GH"/>
</dbReference>
<name>A0A2T0MSY1_9ACTN</name>
<proteinExistence type="predicted"/>
<dbReference type="InterPro" id="IPR012341">
    <property type="entry name" value="6hp_glycosidase-like_sf"/>
</dbReference>
<feature type="domain" description="Glycoside hydrolase family 65 C-terminal" evidence="1">
    <location>
        <begin position="389"/>
        <end position="433"/>
    </location>
</feature>
<protein>
    <recommendedName>
        <fullName evidence="5">Trehalase</fullName>
    </recommendedName>
</protein>
<dbReference type="EMBL" id="PVNG01000014">
    <property type="protein sequence ID" value="PRX61719.1"/>
    <property type="molecule type" value="Genomic_DNA"/>
</dbReference>
<dbReference type="Gene3D" id="2.60.420.10">
    <property type="entry name" value="Maltose phosphorylase, domain 3"/>
    <property type="match status" value="1"/>
</dbReference>
<reference evidence="3 4" key="1">
    <citation type="submission" date="2018-03" db="EMBL/GenBank/DDBJ databases">
        <title>Genomic Encyclopedia of Type Strains, Phase III (KMG-III): the genomes of soil and plant-associated and newly described type strains.</title>
        <authorList>
            <person name="Whitman W."/>
        </authorList>
    </citation>
    <scope>NUCLEOTIDE SEQUENCE [LARGE SCALE GENOMIC DNA]</scope>
    <source>
        <strain evidence="3 4">CGMCC 4.7104</strain>
    </source>
</reference>
<evidence type="ECO:0000259" key="1">
    <source>
        <dbReference type="Pfam" id="PF03633"/>
    </source>
</evidence>
<dbReference type="Pfam" id="PF22422">
    <property type="entry name" value="MGH1-like_GH"/>
    <property type="match status" value="1"/>
</dbReference>
<dbReference type="InterPro" id="IPR008928">
    <property type="entry name" value="6-hairpin_glycosidase_sf"/>
</dbReference>
<dbReference type="Proteomes" id="UP000238312">
    <property type="component" value="Unassembled WGS sequence"/>
</dbReference>
<feature type="domain" description="Mannosylglycerate hydrolase MGH1-like glycoside hydrolase" evidence="2">
    <location>
        <begin position="89"/>
        <end position="356"/>
    </location>
</feature>
<dbReference type="Pfam" id="PF03633">
    <property type="entry name" value="Glyco_hydro_65C"/>
    <property type="match status" value="1"/>
</dbReference>
<dbReference type="InterPro" id="IPR005194">
    <property type="entry name" value="Glyco_hydro_65_C"/>
</dbReference>
<evidence type="ECO:0000313" key="3">
    <source>
        <dbReference type="EMBL" id="PRX61719.1"/>
    </source>
</evidence>
<sequence length="459" mass="49713">MPPRTVLTCPQSELVAVYQAALRNLLDVNTNGGIIRAGGGYPTPWTRDASINSWYAASLLSPDAARDTLMAVTGGGLVQQDDQWWDQIIWAVAAWHHVLVTGDEEFLARAYPIAAATMEVLDKERLDGGYGLYRGGAVMQDGISGYPEPPNDPAVGSSFVLDYPEAHRIMCLSTNAVYAGAHRALARMAAALGADARPHLERADATAAAVNRWLWREEAGLYGYFLHEDGRLDPHQEALGLAMAILFGVADERRAALVAANTHREPRGVVNVWPHFDRYGPERPGRHNAICWPMVMGVWGDAMARGGHQDRFLETLTDLLGLYGGGPADGAPADASPTGDTGLYEVYHAITGVPDGGWQQGRRWPSEPDQTWSATTLLGLVHHGLFGIRFEPEGLRFSPAVPAHWTEATLSGLRYRGMTLDLTVVGGGTRVRDARLDGRPADLVPAGLTGHHDVRLTLT</sequence>